<dbReference type="Gramene" id="OMO69005">
    <property type="protein sequence ID" value="OMO69005"/>
    <property type="gene ID" value="CCACVL1_19698"/>
</dbReference>
<keyword evidence="2" id="KW-1185">Reference proteome</keyword>
<dbReference type="EMBL" id="AWWV01012118">
    <property type="protein sequence ID" value="OMO69005.1"/>
    <property type="molecule type" value="Genomic_DNA"/>
</dbReference>
<proteinExistence type="predicted"/>
<accession>A0A1R3HFD4</accession>
<evidence type="ECO:0000313" key="2">
    <source>
        <dbReference type="Proteomes" id="UP000188268"/>
    </source>
</evidence>
<name>A0A1R3HFD4_COCAP</name>
<protein>
    <submittedName>
        <fullName evidence="1">Uncharacterized protein</fullName>
    </submittedName>
</protein>
<dbReference type="Proteomes" id="UP000188268">
    <property type="component" value="Unassembled WGS sequence"/>
</dbReference>
<sequence length="21" mass="2548">MEVKFRHLRHNLLFSPLPLSL</sequence>
<dbReference type="AlphaFoldDB" id="A0A1R3HFD4"/>
<comment type="caution">
    <text evidence="1">The sequence shown here is derived from an EMBL/GenBank/DDBJ whole genome shotgun (WGS) entry which is preliminary data.</text>
</comment>
<gene>
    <name evidence="1" type="ORF">CCACVL1_19698</name>
</gene>
<reference evidence="1 2" key="1">
    <citation type="submission" date="2013-09" db="EMBL/GenBank/DDBJ databases">
        <title>Corchorus capsularis genome sequencing.</title>
        <authorList>
            <person name="Alam M."/>
            <person name="Haque M.S."/>
            <person name="Islam M.S."/>
            <person name="Emdad E.M."/>
            <person name="Islam M.M."/>
            <person name="Ahmed B."/>
            <person name="Halim A."/>
            <person name="Hossen Q.M.M."/>
            <person name="Hossain M.Z."/>
            <person name="Ahmed R."/>
            <person name="Khan M.M."/>
            <person name="Islam R."/>
            <person name="Rashid M.M."/>
            <person name="Khan S.A."/>
            <person name="Rahman M.S."/>
            <person name="Alam M."/>
        </authorList>
    </citation>
    <scope>NUCLEOTIDE SEQUENCE [LARGE SCALE GENOMIC DNA]</scope>
    <source>
        <strain evidence="2">cv. CVL-1</strain>
        <tissue evidence="1">Whole seedling</tissue>
    </source>
</reference>
<organism evidence="1 2">
    <name type="scientific">Corchorus capsularis</name>
    <name type="common">Jute</name>
    <dbReference type="NCBI Taxonomy" id="210143"/>
    <lineage>
        <taxon>Eukaryota</taxon>
        <taxon>Viridiplantae</taxon>
        <taxon>Streptophyta</taxon>
        <taxon>Embryophyta</taxon>
        <taxon>Tracheophyta</taxon>
        <taxon>Spermatophyta</taxon>
        <taxon>Magnoliopsida</taxon>
        <taxon>eudicotyledons</taxon>
        <taxon>Gunneridae</taxon>
        <taxon>Pentapetalae</taxon>
        <taxon>rosids</taxon>
        <taxon>malvids</taxon>
        <taxon>Malvales</taxon>
        <taxon>Malvaceae</taxon>
        <taxon>Grewioideae</taxon>
        <taxon>Apeibeae</taxon>
        <taxon>Corchorus</taxon>
    </lineage>
</organism>
<evidence type="ECO:0000313" key="1">
    <source>
        <dbReference type="EMBL" id="OMO69005.1"/>
    </source>
</evidence>